<protein>
    <submittedName>
        <fullName evidence="1">Uncharacterized protein</fullName>
    </submittedName>
</protein>
<evidence type="ECO:0000313" key="2">
    <source>
        <dbReference type="Proteomes" id="UP000217790"/>
    </source>
</evidence>
<accession>A0A2H3EDZ8</accession>
<gene>
    <name evidence="1" type="ORF">ARMGADRAFT_1009035</name>
</gene>
<dbReference type="OrthoDB" id="10572290at2759"/>
<dbReference type="AlphaFoldDB" id="A0A2H3EDZ8"/>
<keyword evidence="2" id="KW-1185">Reference proteome</keyword>
<evidence type="ECO:0000313" key="1">
    <source>
        <dbReference type="EMBL" id="PBK98653.1"/>
    </source>
</evidence>
<reference evidence="2" key="1">
    <citation type="journal article" date="2017" name="Nat. Ecol. Evol.">
        <title>Genome expansion and lineage-specific genetic innovations in the forest pathogenic fungi Armillaria.</title>
        <authorList>
            <person name="Sipos G."/>
            <person name="Prasanna A.N."/>
            <person name="Walter M.C."/>
            <person name="O'Connor E."/>
            <person name="Balint B."/>
            <person name="Krizsan K."/>
            <person name="Kiss B."/>
            <person name="Hess J."/>
            <person name="Varga T."/>
            <person name="Slot J."/>
            <person name="Riley R."/>
            <person name="Boka B."/>
            <person name="Rigling D."/>
            <person name="Barry K."/>
            <person name="Lee J."/>
            <person name="Mihaltcheva S."/>
            <person name="LaButti K."/>
            <person name="Lipzen A."/>
            <person name="Waldron R."/>
            <person name="Moloney N.M."/>
            <person name="Sperisen C."/>
            <person name="Kredics L."/>
            <person name="Vagvoelgyi C."/>
            <person name="Patrignani A."/>
            <person name="Fitzpatrick D."/>
            <person name="Nagy I."/>
            <person name="Doyle S."/>
            <person name="Anderson J.B."/>
            <person name="Grigoriev I.V."/>
            <person name="Gueldener U."/>
            <person name="Muensterkoetter M."/>
            <person name="Nagy L.G."/>
        </authorList>
    </citation>
    <scope>NUCLEOTIDE SEQUENCE [LARGE SCALE GENOMIC DNA]</scope>
    <source>
        <strain evidence="2">Ar21-2</strain>
    </source>
</reference>
<name>A0A2H3EDZ8_ARMGA</name>
<dbReference type="Proteomes" id="UP000217790">
    <property type="component" value="Unassembled WGS sequence"/>
</dbReference>
<dbReference type="InParanoid" id="A0A2H3EDZ8"/>
<dbReference type="EMBL" id="KZ293648">
    <property type="protein sequence ID" value="PBK98653.1"/>
    <property type="molecule type" value="Genomic_DNA"/>
</dbReference>
<proteinExistence type="predicted"/>
<sequence length="72" mass="8231">MCEPVDTRLTVVARRHYPEDPSYQLIAEEDVGPVSVNNDATISTTELPSLPHIRRHPERFAVTLLTHDTRHE</sequence>
<organism evidence="1 2">
    <name type="scientific">Armillaria gallica</name>
    <name type="common">Bulbous honey fungus</name>
    <name type="synonym">Armillaria bulbosa</name>
    <dbReference type="NCBI Taxonomy" id="47427"/>
    <lineage>
        <taxon>Eukaryota</taxon>
        <taxon>Fungi</taxon>
        <taxon>Dikarya</taxon>
        <taxon>Basidiomycota</taxon>
        <taxon>Agaricomycotina</taxon>
        <taxon>Agaricomycetes</taxon>
        <taxon>Agaricomycetidae</taxon>
        <taxon>Agaricales</taxon>
        <taxon>Marasmiineae</taxon>
        <taxon>Physalacriaceae</taxon>
        <taxon>Armillaria</taxon>
    </lineage>
</organism>